<gene>
    <name evidence="1" type="ORF">LNINA_LOCUS9592</name>
</gene>
<proteinExistence type="predicted"/>
<evidence type="ECO:0000313" key="2">
    <source>
        <dbReference type="Proteomes" id="UP001497472"/>
    </source>
</evidence>
<protein>
    <submittedName>
        <fullName evidence="1">Uncharacterized protein</fullName>
    </submittedName>
</protein>
<dbReference type="AlphaFoldDB" id="A0AAV1JP89"/>
<evidence type="ECO:0000313" key="1">
    <source>
        <dbReference type="EMBL" id="CAK1550362.1"/>
    </source>
</evidence>
<comment type="caution">
    <text evidence="1">The sequence shown here is derived from an EMBL/GenBank/DDBJ whole genome shotgun (WGS) entry which is preliminary data.</text>
</comment>
<sequence>MFKNIDCKEVFPEVERPVVSYVNSKHFVFFNMTSRRLNRKSPYYMSIHAHTKKVIDYNSIIHLHYYELLTNQYKPTFVEFHIKMCDLQKDELVIGASMVRALEAMLKSMPPAERPTNSTKCPYPPGIYHLVNVSSPRSILYKSFPFSRGRIFINVTMFQELALILQVDLVIRNL</sequence>
<organism evidence="1 2">
    <name type="scientific">Leptosia nina</name>
    <dbReference type="NCBI Taxonomy" id="320188"/>
    <lineage>
        <taxon>Eukaryota</taxon>
        <taxon>Metazoa</taxon>
        <taxon>Ecdysozoa</taxon>
        <taxon>Arthropoda</taxon>
        <taxon>Hexapoda</taxon>
        <taxon>Insecta</taxon>
        <taxon>Pterygota</taxon>
        <taxon>Neoptera</taxon>
        <taxon>Endopterygota</taxon>
        <taxon>Lepidoptera</taxon>
        <taxon>Glossata</taxon>
        <taxon>Ditrysia</taxon>
        <taxon>Papilionoidea</taxon>
        <taxon>Pieridae</taxon>
        <taxon>Pierinae</taxon>
        <taxon>Leptosia</taxon>
    </lineage>
</organism>
<dbReference type="Proteomes" id="UP001497472">
    <property type="component" value="Unassembled WGS sequence"/>
</dbReference>
<keyword evidence="2" id="KW-1185">Reference proteome</keyword>
<name>A0AAV1JP89_9NEOP</name>
<reference evidence="1 2" key="1">
    <citation type="submission" date="2023-11" db="EMBL/GenBank/DDBJ databases">
        <authorList>
            <person name="Okamura Y."/>
        </authorList>
    </citation>
    <scope>NUCLEOTIDE SEQUENCE [LARGE SCALE GENOMIC DNA]</scope>
</reference>
<dbReference type="EMBL" id="CAVLEF010000081">
    <property type="protein sequence ID" value="CAK1550362.1"/>
    <property type="molecule type" value="Genomic_DNA"/>
</dbReference>
<accession>A0AAV1JP89</accession>